<gene>
    <name evidence="2" type="ORF">BDQ12DRAFT_700969</name>
</gene>
<dbReference type="Pfam" id="PF18759">
    <property type="entry name" value="Plavaka"/>
    <property type="match status" value="2"/>
</dbReference>
<dbReference type="AlphaFoldDB" id="A0A5C3LK97"/>
<dbReference type="Proteomes" id="UP000308652">
    <property type="component" value="Unassembled WGS sequence"/>
</dbReference>
<reference evidence="2 3" key="1">
    <citation type="journal article" date="2019" name="Nat. Ecol. Evol.">
        <title>Megaphylogeny resolves global patterns of mushroom evolution.</title>
        <authorList>
            <person name="Varga T."/>
            <person name="Krizsan K."/>
            <person name="Foldi C."/>
            <person name="Dima B."/>
            <person name="Sanchez-Garcia M."/>
            <person name="Sanchez-Ramirez S."/>
            <person name="Szollosi G.J."/>
            <person name="Szarkandi J.G."/>
            <person name="Papp V."/>
            <person name="Albert L."/>
            <person name="Andreopoulos W."/>
            <person name="Angelini C."/>
            <person name="Antonin V."/>
            <person name="Barry K.W."/>
            <person name="Bougher N.L."/>
            <person name="Buchanan P."/>
            <person name="Buyck B."/>
            <person name="Bense V."/>
            <person name="Catcheside P."/>
            <person name="Chovatia M."/>
            <person name="Cooper J."/>
            <person name="Damon W."/>
            <person name="Desjardin D."/>
            <person name="Finy P."/>
            <person name="Geml J."/>
            <person name="Haridas S."/>
            <person name="Hughes K."/>
            <person name="Justo A."/>
            <person name="Karasinski D."/>
            <person name="Kautmanova I."/>
            <person name="Kiss B."/>
            <person name="Kocsube S."/>
            <person name="Kotiranta H."/>
            <person name="LaButti K.M."/>
            <person name="Lechner B.E."/>
            <person name="Liimatainen K."/>
            <person name="Lipzen A."/>
            <person name="Lukacs Z."/>
            <person name="Mihaltcheva S."/>
            <person name="Morgado L.N."/>
            <person name="Niskanen T."/>
            <person name="Noordeloos M.E."/>
            <person name="Ohm R.A."/>
            <person name="Ortiz-Santana B."/>
            <person name="Ovrebo C."/>
            <person name="Racz N."/>
            <person name="Riley R."/>
            <person name="Savchenko A."/>
            <person name="Shiryaev A."/>
            <person name="Soop K."/>
            <person name="Spirin V."/>
            <person name="Szebenyi C."/>
            <person name="Tomsovsky M."/>
            <person name="Tulloss R.E."/>
            <person name="Uehling J."/>
            <person name="Grigoriev I.V."/>
            <person name="Vagvolgyi C."/>
            <person name="Papp T."/>
            <person name="Martin F.M."/>
            <person name="Miettinen O."/>
            <person name="Hibbett D.S."/>
            <person name="Nagy L.G."/>
        </authorList>
    </citation>
    <scope>NUCLEOTIDE SEQUENCE [LARGE SCALE GENOMIC DNA]</scope>
    <source>
        <strain evidence="2 3">CBS 166.37</strain>
    </source>
</reference>
<accession>A0A5C3LK97</accession>
<feature type="region of interest" description="Disordered" evidence="1">
    <location>
        <begin position="1"/>
        <end position="34"/>
    </location>
</feature>
<name>A0A5C3LK97_9AGAR</name>
<dbReference type="InterPro" id="IPR041078">
    <property type="entry name" value="Plavaka"/>
</dbReference>
<protein>
    <submittedName>
        <fullName evidence="2">Uncharacterized protein</fullName>
    </submittedName>
</protein>
<evidence type="ECO:0000313" key="3">
    <source>
        <dbReference type="Proteomes" id="UP000308652"/>
    </source>
</evidence>
<proteinExistence type="predicted"/>
<organism evidence="2 3">
    <name type="scientific">Crucibulum laeve</name>
    <dbReference type="NCBI Taxonomy" id="68775"/>
    <lineage>
        <taxon>Eukaryota</taxon>
        <taxon>Fungi</taxon>
        <taxon>Dikarya</taxon>
        <taxon>Basidiomycota</taxon>
        <taxon>Agaricomycotina</taxon>
        <taxon>Agaricomycetes</taxon>
        <taxon>Agaricomycetidae</taxon>
        <taxon>Agaricales</taxon>
        <taxon>Agaricineae</taxon>
        <taxon>Nidulariaceae</taxon>
        <taxon>Crucibulum</taxon>
    </lineage>
</organism>
<evidence type="ECO:0000313" key="2">
    <source>
        <dbReference type="EMBL" id="TFK32967.1"/>
    </source>
</evidence>
<evidence type="ECO:0000256" key="1">
    <source>
        <dbReference type="SAM" id="MobiDB-lite"/>
    </source>
</evidence>
<dbReference type="STRING" id="68775.A0A5C3LK97"/>
<keyword evidence="3" id="KW-1185">Reference proteome</keyword>
<dbReference type="EMBL" id="ML213658">
    <property type="protein sequence ID" value="TFK32967.1"/>
    <property type="molecule type" value="Genomic_DNA"/>
</dbReference>
<sequence length="650" mass="73344">MQDARWTYKTSRRSPCDKDGYKLPMGAPPPPWTPHDPNNYSPFISGGNFLLANFLFHKIQMSGGSITKLMEILANVNSQNGYDGPPPFVNADDLYKTIDSIELFTVKYNGDIPANAPFMEDQIDNPDFAKEMDYAPKQVYSRNQHQYCNLMSGNWAWGPGDPTTHRAMFAPIVLGSDKMTVSVATGQNEYYPLYALLGNIQNHILLSLKPWMRIPHITHCGDGHFCHIIYGLGPYIGDYLEQILLACVVSGWCPNLFQPFTSEFPHAGIHELLAPDLLHQIIKGAFKDHLNKATVPPFSGLHHFPERQGFKQWTGDDSKALMKLIHMLMLWRYLAATVNLVPAQMVKALSAFMEFCYLVHQSQIDKTTLTAIDVVTHICDDLCLPRQHSIMHYHHLIQQFGAPNGLCSSITESKHIKAYLDKLTAAHLDFECHEMLGPQPLLLIPDFPSHLPSQQLNEEAVEGISSLGDYCYLYFSGVARGYPKQLDHLSGYLHLPELGNYIQQFLYDQLYHDLEIFGMDAHLKSCPSIPHDICIDVHHSAISIFHAPSDLSGIGGMKREWIQATPLWQKGLHVAQVGLFFSFKQLPCNQTGMWMVETDTDANGYCLTSVIHIDLILHSAHLIPPHNSLGAFQLFYVNKYADHHVHEIAF</sequence>
<dbReference type="OrthoDB" id="3199698at2759"/>